<sequence>MVFKPFTHLARQSFTKAFTHGYAQSVVAASQSSYASTTTFNQIASQPAAKLSRTTQLQNVFQPSSSSGAGAKASQGTSGSGDLGLAAYYAAWQHAQQTGDDSDWKQMQLKRKVGWKPSLNEDGVKSKESDHLPSADNNFHNSPHITKASANADVSAKVEEAVAREIQIQEEQAQVDEASEAKENTDTEAFPDLPPDVAAVADASTEQSRLASEHITDLASNNKYAEIPGAFATILRDGLTPTVGAYNALLESAIQLHGDTAQAIQKALDVYSDMLRRRVVPDEQTYQTLVQLFVVRANDAIKSKSLLEQERARYGGMEEPGKFMLHSSELERAILAEDHSLGIAMKLFNTAATRHADLVFPLDTYRHLISACAKEGQVEDMVRVYGHMESHKVTPHASIFPSMIDAFASTGDLQSAVECYNEYKGLAVSDDNGTFCIVQRLDGQVYAALVRAYLVCGKEQQALRFLERIQASFEEVTENLVQDGLVQHALTSGEHGRALDQAKTRLRDGALDHAMSQICIAAADAGNLQTASEAYDALPTDMTIRQRPAISMLALHVRQGNVSAARAATPDMVQPTAMYAVALLKSGQIEEALVQARNMFSRVRNASAVADNSSLNPIREQINESLHLIGRVLVQTAAVLSPQAAMSLLWSMVENGGLISPVAEHVVASLGPIGISQLNARDLMLALQVQAGMLVNHSAVFDVAHPIPTGLPMDAVTTRVVDQAVGKLFNSRPDMVKRWHDHLALTSSPSSFMSGRHSPSSDVSTMTPMSSTDDSFDPYAYATDFRGSSMISDELESTSGKLEAHLNDALSRVRNMRRNGRHPRYITYAKMITAATKCNRVDLAYEILSMARRDVPLLPQYSAVKYGWVSILDAMVASCLTLGDRSQASKFHQELLELGSAPSANTFGLYITTLKESTKTFDEATEALKIFHRAVAEGVEPTSFLYNALIGKLGKARRIDDCLLYFAEMRANGVRPTSVTYGTIVNALCRVSDERFAEEMFEEMESMPNYKPRPAPYNSMIQYFLNTKRDRSKVLAYYERMLTRNIQPTMHTYKLLIDAHASLEPVDMPAAEKVLETIKAAGQRPDAVHYASLIHAKGCSVAEERKVRMQPCLYQALLEAMVANHQVAQTEEIMTAYIANTLIHGWATEGSVAQAKTVYDSIGIEKREPSTYEAMTRAFLANNDREGASRTVQEMLSRGYPAAVASKIADLVGTGAAVAALSGRTSTMNPGSLPDGPSHDAKHPKKLIFAPGDIQTTPEPKITPTETPDPSATATGVTTAPAPISRLAAEALRSNASTPDSVTENEIVSHPARAHQFVSNPPLTISQMHPTNPLHQFHNWFRDPRLLPSSAPETCTLATASMPSGRVSARVVYLKELDERGWVVYSNWGSREGKGGQVFGNHADGEDTLSAMPEPGQDESLQAGLQEGNKWAALTFCWSNLERQVRIEGLVEPLSRDESEMYWRTRERGSQIGAWASWQSKVLWSMEPELLLDRRRKSLDPTLCPQMQVPGDVDATDIDDGRALLEKRVKEMEERFAGVEQIPLPPFWGGVRLVPESVEFWQGRRSRLHDRFRYVRVHKEDGEEGGYIWRIQRLSP</sequence>
<feature type="domain" description="Pyridoxamine 5'-phosphate oxidase N-terminal" evidence="4">
    <location>
        <begin position="1351"/>
        <end position="1480"/>
    </location>
</feature>
<evidence type="ECO:0000256" key="2">
    <source>
        <dbReference type="PROSITE-ProRule" id="PRU00708"/>
    </source>
</evidence>
<dbReference type="Proteomes" id="UP000253729">
    <property type="component" value="Unassembled WGS sequence"/>
</dbReference>
<feature type="region of interest" description="Disordered" evidence="3">
    <location>
        <begin position="1249"/>
        <end position="1281"/>
    </location>
</feature>
<dbReference type="EMBL" id="KZ852034">
    <property type="protein sequence ID" value="RDH38026.1"/>
    <property type="molecule type" value="Genomic_DNA"/>
</dbReference>
<feature type="region of interest" description="Disordered" evidence="3">
    <location>
        <begin position="750"/>
        <end position="769"/>
    </location>
</feature>
<dbReference type="GO" id="GO:0016638">
    <property type="term" value="F:oxidoreductase activity, acting on the CH-NH2 group of donors"/>
    <property type="evidence" value="ECO:0007669"/>
    <property type="project" value="InterPro"/>
</dbReference>
<dbReference type="InterPro" id="IPR019576">
    <property type="entry name" value="Pyridoxamine_oxidase_dimer_C"/>
</dbReference>
<evidence type="ECO:0000313" key="7">
    <source>
        <dbReference type="EMBL" id="RDH38026.1"/>
    </source>
</evidence>
<feature type="domain" description="Pyridoxine 5'-phosphate oxidase dimerisation C-terminal" evidence="5">
    <location>
        <begin position="1548"/>
        <end position="1596"/>
    </location>
</feature>
<evidence type="ECO:0000256" key="3">
    <source>
        <dbReference type="SAM" id="MobiDB-lite"/>
    </source>
</evidence>
<reference evidence="7 8" key="1">
    <citation type="submission" date="2018-07" db="EMBL/GenBank/DDBJ databases">
        <title>The genomes of Aspergillus section Nigri reveals drivers in fungal speciation.</title>
        <authorList>
            <consortium name="DOE Joint Genome Institute"/>
            <person name="Vesth T.C."/>
            <person name="Nybo J."/>
            <person name="Theobald S."/>
            <person name="Brandl J."/>
            <person name="Frisvad J.C."/>
            <person name="Nielsen K.F."/>
            <person name="Lyhne E.K."/>
            <person name="Kogle M.E."/>
            <person name="Kuo A."/>
            <person name="Riley R."/>
            <person name="Clum A."/>
            <person name="Nolan M."/>
            <person name="Lipzen A."/>
            <person name="Salamov A."/>
            <person name="Henrissat B."/>
            <person name="Wiebenga A."/>
            <person name="De vries R.P."/>
            <person name="Grigoriev I.V."/>
            <person name="Mortensen U.H."/>
            <person name="Andersen M.R."/>
            <person name="Baker S.E."/>
        </authorList>
    </citation>
    <scope>NUCLEOTIDE SEQUENCE [LARGE SCALE GENOMIC DNA]</scope>
    <source>
        <strain evidence="7 8">CBS 139.54b</strain>
    </source>
</reference>
<keyword evidence="1" id="KW-0677">Repeat</keyword>
<dbReference type="STRING" id="1341132.A0A3F3QHB1"/>
<evidence type="ECO:0000259" key="6">
    <source>
        <dbReference type="Pfam" id="PF24603"/>
    </source>
</evidence>
<dbReference type="GeneID" id="38137019"/>
<feature type="repeat" description="PPR" evidence="2">
    <location>
        <begin position="942"/>
        <end position="976"/>
    </location>
</feature>
<dbReference type="PROSITE" id="PS51375">
    <property type="entry name" value="PPR"/>
    <property type="match status" value="3"/>
</dbReference>
<dbReference type="InterPro" id="IPR002885">
    <property type="entry name" value="PPR_rpt"/>
</dbReference>
<feature type="compositionally biased region" description="Low complexity" evidence="3">
    <location>
        <begin position="758"/>
        <end position="769"/>
    </location>
</feature>
<dbReference type="Pfam" id="PF13041">
    <property type="entry name" value="PPR_2"/>
    <property type="match status" value="1"/>
</dbReference>
<proteinExistence type="predicted"/>
<evidence type="ECO:0000259" key="4">
    <source>
        <dbReference type="Pfam" id="PF01243"/>
    </source>
</evidence>
<dbReference type="NCBIfam" id="TIGR00756">
    <property type="entry name" value="PPR"/>
    <property type="match status" value="3"/>
</dbReference>
<evidence type="ECO:0000313" key="8">
    <source>
        <dbReference type="Proteomes" id="UP000253729"/>
    </source>
</evidence>
<dbReference type="Pfam" id="PF01243">
    <property type="entry name" value="PNPOx_N"/>
    <property type="match status" value="1"/>
</dbReference>
<dbReference type="InterPro" id="IPR057585">
    <property type="entry name" value="TPR_dom_fungi"/>
</dbReference>
<feature type="region of interest" description="Disordered" evidence="3">
    <location>
        <begin position="172"/>
        <end position="194"/>
    </location>
</feature>
<protein>
    <submittedName>
        <fullName evidence="7">Uncharacterized protein</fullName>
    </submittedName>
</protein>
<feature type="domain" description="Tetratricopeptide repeat" evidence="6">
    <location>
        <begin position="476"/>
        <end position="567"/>
    </location>
</feature>
<feature type="repeat" description="PPR" evidence="2">
    <location>
        <begin position="977"/>
        <end position="1007"/>
    </location>
</feature>
<name>A0A3F3QHB1_9EURO</name>
<dbReference type="PANTHER" id="PTHR47941">
    <property type="entry name" value="PENTATRICOPEPTIDE REPEAT-CONTAINING PROTEIN 3, MITOCHONDRIAL"/>
    <property type="match status" value="1"/>
</dbReference>
<gene>
    <name evidence="7" type="ORF">BDQ94DRAFT_156776</name>
</gene>
<dbReference type="Pfam" id="PF10590">
    <property type="entry name" value="PNP_phzG_C"/>
    <property type="match status" value="1"/>
</dbReference>
<feature type="repeat" description="PPR" evidence="2">
    <location>
        <begin position="361"/>
        <end position="395"/>
    </location>
</feature>
<organism evidence="7 8">
    <name type="scientific">Aspergillus welwitschiae</name>
    <dbReference type="NCBI Taxonomy" id="1341132"/>
    <lineage>
        <taxon>Eukaryota</taxon>
        <taxon>Fungi</taxon>
        <taxon>Dikarya</taxon>
        <taxon>Ascomycota</taxon>
        <taxon>Pezizomycotina</taxon>
        <taxon>Eurotiomycetes</taxon>
        <taxon>Eurotiomycetidae</taxon>
        <taxon>Eurotiales</taxon>
        <taxon>Aspergillaceae</taxon>
        <taxon>Aspergillus</taxon>
        <taxon>Aspergillus subgen. Circumdati</taxon>
    </lineage>
</organism>
<dbReference type="PROSITE" id="PS01064">
    <property type="entry name" value="PYRIDOX_OXIDASE"/>
    <property type="match status" value="1"/>
</dbReference>
<dbReference type="Gene3D" id="2.30.110.10">
    <property type="entry name" value="Electron Transport, Fmn-binding Protein, Chain A"/>
    <property type="match status" value="1"/>
</dbReference>
<dbReference type="InterPro" id="IPR012349">
    <property type="entry name" value="Split_barrel_FMN-bd"/>
</dbReference>
<dbReference type="SUPFAM" id="SSF50475">
    <property type="entry name" value="FMN-binding split barrel"/>
    <property type="match status" value="1"/>
</dbReference>
<dbReference type="FunFam" id="1.25.40.10:FF:000266">
    <property type="entry name" value="Pentatricopeptide repeat domain-containing protein"/>
    <property type="match status" value="1"/>
</dbReference>
<evidence type="ECO:0000256" key="1">
    <source>
        <dbReference type="ARBA" id="ARBA00022737"/>
    </source>
</evidence>
<dbReference type="InterPro" id="IPR011990">
    <property type="entry name" value="TPR-like_helical_dom_sf"/>
</dbReference>
<accession>A0A3F3QHB1</accession>
<feature type="compositionally biased region" description="Low complexity" evidence="3">
    <location>
        <begin position="1256"/>
        <end position="1281"/>
    </location>
</feature>
<evidence type="ECO:0000259" key="5">
    <source>
        <dbReference type="Pfam" id="PF10590"/>
    </source>
</evidence>
<keyword evidence="8" id="KW-1185">Reference proteome</keyword>
<dbReference type="Pfam" id="PF01535">
    <property type="entry name" value="PPR"/>
    <property type="match status" value="2"/>
</dbReference>
<dbReference type="Pfam" id="PF24603">
    <property type="entry name" value="TPR_30"/>
    <property type="match status" value="1"/>
</dbReference>
<dbReference type="InterPro" id="IPR019740">
    <property type="entry name" value="Pyridox_Oxase_CS"/>
</dbReference>
<dbReference type="Gene3D" id="1.25.40.10">
    <property type="entry name" value="Tetratricopeptide repeat domain"/>
    <property type="match status" value="4"/>
</dbReference>
<dbReference type="InterPro" id="IPR011576">
    <property type="entry name" value="Pyridox_Oxase_N"/>
</dbReference>
<dbReference type="RefSeq" id="XP_026631048.1">
    <property type="nucleotide sequence ID" value="XM_026768663.1"/>
</dbReference>